<dbReference type="Proteomes" id="UP001165060">
    <property type="component" value="Unassembled WGS sequence"/>
</dbReference>
<organism evidence="2 3">
    <name type="scientific">Tetraparma gracilis</name>
    <dbReference type="NCBI Taxonomy" id="2962635"/>
    <lineage>
        <taxon>Eukaryota</taxon>
        <taxon>Sar</taxon>
        <taxon>Stramenopiles</taxon>
        <taxon>Ochrophyta</taxon>
        <taxon>Bolidophyceae</taxon>
        <taxon>Parmales</taxon>
        <taxon>Triparmaceae</taxon>
        <taxon>Tetraparma</taxon>
    </lineage>
</organism>
<dbReference type="PANTHER" id="PTHR43127">
    <property type="entry name" value="DEVELOPMENTALLY-REGULATED GTP-BINDING PROTEIN 2"/>
    <property type="match status" value="1"/>
</dbReference>
<dbReference type="InterPro" id="IPR045001">
    <property type="entry name" value="DRG"/>
</dbReference>
<proteinExistence type="predicted"/>
<name>A0ABQ6M4D0_9STRA</name>
<dbReference type="EMBL" id="BRYB01003701">
    <property type="protein sequence ID" value="GMI19236.1"/>
    <property type="molecule type" value="Genomic_DNA"/>
</dbReference>
<reference evidence="2 3" key="1">
    <citation type="journal article" date="2023" name="Commun. Biol.">
        <title>Genome analysis of Parmales, the sister group of diatoms, reveals the evolutionary specialization of diatoms from phago-mixotrophs to photoautotrophs.</title>
        <authorList>
            <person name="Ban H."/>
            <person name="Sato S."/>
            <person name="Yoshikawa S."/>
            <person name="Yamada K."/>
            <person name="Nakamura Y."/>
            <person name="Ichinomiya M."/>
            <person name="Sato N."/>
            <person name="Blanc-Mathieu R."/>
            <person name="Endo H."/>
            <person name="Kuwata A."/>
            <person name="Ogata H."/>
        </authorList>
    </citation>
    <scope>NUCLEOTIDE SEQUENCE [LARGE SCALE GENOMIC DNA]</scope>
</reference>
<accession>A0ABQ6M4D0</accession>
<evidence type="ECO:0000313" key="3">
    <source>
        <dbReference type="Proteomes" id="UP001165060"/>
    </source>
</evidence>
<protein>
    <recommendedName>
        <fullName evidence="1">TGS domain-containing protein</fullName>
    </recommendedName>
</protein>
<sequence>MVMSVNEGYNMDYLLEKMWSYLGLTRIYTKRRGNPPDLVEPVVLSKIRKGTTVRSLCENVSSQMLRDFAFAMVWGVSAKHSPMRCGISHPLEDQDVVQIMTKTVAQQKQDKNYAALVQSFDDKFKAKKKAAQDLKKKKIGRLQR</sequence>
<evidence type="ECO:0000259" key="1">
    <source>
        <dbReference type="PROSITE" id="PS51880"/>
    </source>
</evidence>
<dbReference type="Pfam" id="PF02824">
    <property type="entry name" value="TGS"/>
    <property type="match status" value="1"/>
</dbReference>
<feature type="domain" description="TGS" evidence="1">
    <location>
        <begin position="23"/>
        <end position="101"/>
    </location>
</feature>
<dbReference type="InterPro" id="IPR012676">
    <property type="entry name" value="TGS-like"/>
</dbReference>
<dbReference type="InterPro" id="IPR004095">
    <property type="entry name" value="TGS"/>
</dbReference>
<dbReference type="SUPFAM" id="SSF81271">
    <property type="entry name" value="TGS-like"/>
    <property type="match status" value="1"/>
</dbReference>
<comment type="caution">
    <text evidence="2">The sequence shown here is derived from an EMBL/GenBank/DDBJ whole genome shotgun (WGS) entry which is preliminary data.</text>
</comment>
<dbReference type="PROSITE" id="PS51880">
    <property type="entry name" value="TGS"/>
    <property type="match status" value="1"/>
</dbReference>
<gene>
    <name evidence="2" type="ORF">TeGR_g7196</name>
</gene>
<dbReference type="Gene3D" id="3.10.20.30">
    <property type="match status" value="1"/>
</dbReference>
<evidence type="ECO:0000313" key="2">
    <source>
        <dbReference type="EMBL" id="GMI19236.1"/>
    </source>
</evidence>
<dbReference type="InterPro" id="IPR012675">
    <property type="entry name" value="Beta-grasp_dom_sf"/>
</dbReference>
<keyword evidence="3" id="KW-1185">Reference proteome</keyword>